<evidence type="ECO:0000256" key="6">
    <source>
        <dbReference type="ARBA" id="ARBA00022806"/>
    </source>
</evidence>
<dbReference type="InterPro" id="IPR038718">
    <property type="entry name" value="SNF2-like_sf"/>
</dbReference>
<dbReference type="CDD" id="cd18793">
    <property type="entry name" value="SF2_C_SNF"/>
    <property type="match status" value="1"/>
</dbReference>
<feature type="compositionally biased region" description="Basic and acidic residues" evidence="11">
    <location>
        <begin position="181"/>
        <end position="202"/>
    </location>
</feature>
<evidence type="ECO:0000256" key="1">
    <source>
        <dbReference type="ARBA" id="ARBA00007025"/>
    </source>
</evidence>
<evidence type="ECO:0000256" key="2">
    <source>
        <dbReference type="ARBA" id="ARBA00022723"/>
    </source>
</evidence>
<name>A0A8H5G3V3_9AGAR</name>
<dbReference type="GO" id="GO:0016787">
    <property type="term" value="F:hydrolase activity"/>
    <property type="evidence" value="ECO:0007669"/>
    <property type="project" value="UniProtKB-KW"/>
</dbReference>
<feature type="coiled-coil region" evidence="10">
    <location>
        <begin position="335"/>
        <end position="395"/>
    </location>
</feature>
<reference evidence="15 16" key="1">
    <citation type="journal article" date="2020" name="ISME J.">
        <title>Uncovering the hidden diversity of litter-decomposition mechanisms in mushroom-forming fungi.</title>
        <authorList>
            <person name="Floudas D."/>
            <person name="Bentzer J."/>
            <person name="Ahren D."/>
            <person name="Johansson T."/>
            <person name="Persson P."/>
            <person name="Tunlid A."/>
        </authorList>
    </citation>
    <scope>NUCLEOTIDE SEQUENCE [LARGE SCALE GENOMIC DNA]</scope>
    <source>
        <strain evidence="15 16">CBS 291.85</strain>
    </source>
</reference>
<dbReference type="OrthoDB" id="423559at2759"/>
<dbReference type="GO" id="GO:0000724">
    <property type="term" value="P:double-strand break repair via homologous recombination"/>
    <property type="evidence" value="ECO:0007669"/>
    <property type="project" value="TreeGrafter"/>
</dbReference>
<keyword evidence="2" id="KW-0479">Metal-binding</keyword>
<dbReference type="GO" id="GO:0005737">
    <property type="term" value="C:cytoplasm"/>
    <property type="evidence" value="ECO:0007669"/>
    <property type="project" value="TreeGrafter"/>
</dbReference>
<evidence type="ECO:0000256" key="4">
    <source>
        <dbReference type="ARBA" id="ARBA00022771"/>
    </source>
</evidence>
<feature type="compositionally biased region" description="Polar residues" evidence="11">
    <location>
        <begin position="168"/>
        <end position="177"/>
    </location>
</feature>
<feature type="compositionally biased region" description="Polar residues" evidence="11">
    <location>
        <begin position="284"/>
        <end position="297"/>
    </location>
</feature>
<dbReference type="InterPro" id="IPR049730">
    <property type="entry name" value="SNF2/RAD54-like_C"/>
</dbReference>
<evidence type="ECO:0000313" key="15">
    <source>
        <dbReference type="EMBL" id="KAF5357721.1"/>
    </source>
</evidence>
<dbReference type="GO" id="GO:0008094">
    <property type="term" value="F:ATP-dependent activity, acting on DNA"/>
    <property type="evidence" value="ECO:0007669"/>
    <property type="project" value="TreeGrafter"/>
</dbReference>
<dbReference type="SMART" id="SM00490">
    <property type="entry name" value="HELICc"/>
    <property type="match status" value="1"/>
</dbReference>
<dbReference type="PANTHER" id="PTHR45626">
    <property type="entry name" value="TRANSCRIPTION TERMINATION FACTOR 2-RELATED"/>
    <property type="match status" value="1"/>
</dbReference>
<dbReference type="Gene3D" id="3.30.40.10">
    <property type="entry name" value="Zinc/RING finger domain, C3HC4 (zinc finger)"/>
    <property type="match status" value="1"/>
</dbReference>
<dbReference type="InterPro" id="IPR017907">
    <property type="entry name" value="Znf_RING_CS"/>
</dbReference>
<keyword evidence="10" id="KW-0175">Coiled coil</keyword>
<feature type="region of interest" description="Disordered" evidence="11">
    <location>
        <begin position="133"/>
        <end position="327"/>
    </location>
</feature>
<evidence type="ECO:0000259" key="14">
    <source>
        <dbReference type="PROSITE" id="PS51194"/>
    </source>
</evidence>
<dbReference type="Gene3D" id="3.40.50.10810">
    <property type="entry name" value="Tandem AAA-ATPase domain"/>
    <property type="match status" value="1"/>
</dbReference>
<dbReference type="Pfam" id="PF13445">
    <property type="entry name" value="zf-RING_UBOX"/>
    <property type="match status" value="1"/>
</dbReference>
<dbReference type="InterPro" id="IPR050628">
    <property type="entry name" value="SNF2_RAD54_helicase_TF"/>
</dbReference>
<keyword evidence="16" id="KW-1185">Reference proteome</keyword>
<evidence type="ECO:0000313" key="16">
    <source>
        <dbReference type="Proteomes" id="UP000559256"/>
    </source>
</evidence>
<dbReference type="PROSITE" id="PS50089">
    <property type="entry name" value="ZF_RING_2"/>
    <property type="match status" value="1"/>
</dbReference>
<dbReference type="GO" id="GO:0005524">
    <property type="term" value="F:ATP binding"/>
    <property type="evidence" value="ECO:0007669"/>
    <property type="project" value="UniProtKB-KW"/>
</dbReference>
<dbReference type="SUPFAM" id="SSF57850">
    <property type="entry name" value="RING/U-box"/>
    <property type="match status" value="1"/>
</dbReference>
<dbReference type="InterPro" id="IPR001841">
    <property type="entry name" value="Znf_RING"/>
</dbReference>
<dbReference type="Pfam" id="PF00176">
    <property type="entry name" value="SNF2-rel_dom"/>
    <property type="match status" value="1"/>
</dbReference>
<organism evidence="15 16">
    <name type="scientific">Tetrapyrgos nigripes</name>
    <dbReference type="NCBI Taxonomy" id="182062"/>
    <lineage>
        <taxon>Eukaryota</taxon>
        <taxon>Fungi</taxon>
        <taxon>Dikarya</taxon>
        <taxon>Basidiomycota</taxon>
        <taxon>Agaricomycotina</taxon>
        <taxon>Agaricomycetes</taxon>
        <taxon>Agaricomycetidae</taxon>
        <taxon>Agaricales</taxon>
        <taxon>Marasmiineae</taxon>
        <taxon>Marasmiaceae</taxon>
        <taxon>Tetrapyrgos</taxon>
    </lineage>
</organism>
<feature type="domain" description="RING-type" evidence="12">
    <location>
        <begin position="1041"/>
        <end position="1094"/>
    </location>
</feature>
<evidence type="ECO:0000256" key="8">
    <source>
        <dbReference type="ARBA" id="ARBA00022840"/>
    </source>
</evidence>
<feature type="compositionally biased region" description="Low complexity" evidence="11">
    <location>
        <begin position="307"/>
        <end position="326"/>
    </location>
</feature>
<evidence type="ECO:0000256" key="10">
    <source>
        <dbReference type="SAM" id="Coils"/>
    </source>
</evidence>
<comment type="caution">
    <text evidence="15">The sequence shown here is derived from an EMBL/GenBank/DDBJ whole genome shotgun (WGS) entry which is preliminary data.</text>
</comment>
<dbReference type="InterPro" id="IPR000330">
    <property type="entry name" value="SNF2_N"/>
</dbReference>
<dbReference type="PANTHER" id="PTHR45626:SF16">
    <property type="entry name" value="ATP-DEPENDENT HELICASE ULS1"/>
    <property type="match status" value="1"/>
</dbReference>
<keyword evidence="8" id="KW-0067">ATP-binding</keyword>
<dbReference type="SMART" id="SM00487">
    <property type="entry name" value="DEXDc"/>
    <property type="match status" value="1"/>
</dbReference>
<feature type="compositionally biased region" description="Low complexity" evidence="11">
    <location>
        <begin position="204"/>
        <end position="217"/>
    </location>
</feature>
<dbReference type="PROSITE" id="PS51194">
    <property type="entry name" value="HELICASE_CTER"/>
    <property type="match status" value="1"/>
</dbReference>
<keyword evidence="4 9" id="KW-0863">Zinc-finger</keyword>
<dbReference type="GO" id="GO:0005634">
    <property type="term" value="C:nucleus"/>
    <property type="evidence" value="ECO:0007669"/>
    <property type="project" value="TreeGrafter"/>
</dbReference>
<dbReference type="SMART" id="SM00184">
    <property type="entry name" value="RING"/>
    <property type="match status" value="1"/>
</dbReference>
<feature type="domain" description="Helicase ATP-binding" evidence="13">
    <location>
        <begin position="652"/>
        <end position="853"/>
    </location>
</feature>
<evidence type="ECO:0000256" key="5">
    <source>
        <dbReference type="ARBA" id="ARBA00022801"/>
    </source>
</evidence>
<keyword evidence="5" id="KW-0378">Hydrolase</keyword>
<dbReference type="InterPro" id="IPR001650">
    <property type="entry name" value="Helicase_C-like"/>
</dbReference>
<dbReference type="Proteomes" id="UP000559256">
    <property type="component" value="Unassembled WGS sequence"/>
</dbReference>
<keyword evidence="7" id="KW-0862">Zinc</keyword>
<evidence type="ECO:0000259" key="13">
    <source>
        <dbReference type="PROSITE" id="PS51192"/>
    </source>
</evidence>
<accession>A0A8H5G3V3</accession>
<keyword evidence="3" id="KW-0547">Nucleotide-binding</keyword>
<dbReference type="GO" id="GO:0008270">
    <property type="term" value="F:zinc ion binding"/>
    <property type="evidence" value="ECO:0007669"/>
    <property type="project" value="UniProtKB-KW"/>
</dbReference>
<comment type="similarity">
    <text evidence="1">Belongs to the SNF2/RAD54 helicase family.</text>
</comment>
<feature type="domain" description="Helicase C-terminal" evidence="14">
    <location>
        <begin position="1257"/>
        <end position="1415"/>
    </location>
</feature>
<evidence type="ECO:0000256" key="11">
    <source>
        <dbReference type="SAM" id="MobiDB-lite"/>
    </source>
</evidence>
<proteinExistence type="inferred from homology"/>
<keyword evidence="6" id="KW-0347">Helicase</keyword>
<sequence length="1432" mass="158845">MASPSAVLSIAKRQLGHEATAADSVVPKNYLNELKQHLSLFPEAHKFRVNPSPGFGFGSLTCLEAGCKNPDVNLLRNGKLPDGGISEGIGSLRAYREHVSTLHKDKGIKANAATTQDIKPMASTTAGSAILASSSKQPLTSTLARARAQRPSISRRTTMKKEQEPIHITSSPETSPVVQPRELKPLERARQRASLGRERVKQESAASSSPSSVHPSSNRTSVPEPHAASRNALTAASTPRVKPSESVEAGPPHAEAENLRKRALFSTDSASEPSTPKRLKREPSTGSPLTSLTNQIKTAGGLQAAGSSVVPQSTASSSRSLSRTNSYNAFPMQDYSDLRSKIDELQMKISTEQRKLDTYLRKPDASRTKGDHTRIVNLTNEIEGMKMQRDEWKSAIPSAAAMAPMSPVKRTPMLGPALPPPPSAPVSVKSEPQNTNLTVVPSVNPNRASNAVATGSFVKNESPRGTSVKPLPPPVSQSFPVVPVLKNELQPVAGPSTSTSAKQMPTQLPAFGNAYMHGIPGAFHGDDMDVDQEPGHALTDEDGTSRLSQQMAERYQEMGAIPNIALMGGSDAFDATGDYYGRGKDHFQGPRAKADDIEKFLVAAGNAELFDGSATVEDALKKLGLPNLFSPIPGMAVALMPHQVIGVAWMVEKEKSDLKGGVLADDMGLGKTVQMIAVMMKNRSENPKCKTNLILAPLSLLDQWKLEIELKTNEALKCLIYHGSSKPKKTSDLMYYDVVLTTYNTMANEWPDYEAEIKKQKAKKKKKDDFIDDDDEEEEKGKGKLKVKPLGLLFQAEFYRIVLDEAQQIRNRRTRMSRAVTELQSQYRWCLTGTPIINSIQDTYPYLRFLQVRPWYDLQEFQREIGRHERKKPQLAVARLQKVLDTCLLRRKKDTQLDGKPLVELPPKEVILQTLQFSEEERGIYQSVETQSQQRFNRYLRAGTVLKNYSTVLALLLRLRQCCSHPALIQEDAGVAFLAADEIDDESRPGAGKELKRARDLVSTEFVDKVKEKLKAAALHKMKAENEQATDNDDEQEETECSICFDVFTDPVITHCGHTFCRECLLSVLNAPVGVAENEAENPPKNDRPCPQCRTSFDGDLIFTLSAFEPTEEELNPKKPDHVSDMEMLDVEDELMPKKKGKGNAKPKRKARRAVDDEVIDVDAIETDDESNDEYEDDDNLSDFIVPDDADDGEYTPRPKKMKKPLMNKRKHVIVIDSDEDEDPEEKELILGRKRKALSAKEIKMLPRFFPSTKMKYMMNEIVRLAKEHPDEKTMVVSQWTSCLKLVSEYLDENGIAHVRYQGDMSRNERDKSVRVFMARDKAKVLLMSLKCGGVGLNLTRANNVISLDLGWSQAIEDQAFDRVHRLGQVRDVRVSRLVIENTVEDRILNMQQRKKDIADGSLGEGNGKKIGKLTVAELAALFNLNTHGDLL</sequence>
<feature type="compositionally biased region" description="Polar residues" evidence="11">
    <location>
        <begin position="133"/>
        <end position="143"/>
    </location>
</feature>
<gene>
    <name evidence="15" type="ORF">D9758_007422</name>
</gene>
<dbReference type="InterPro" id="IPR027417">
    <property type="entry name" value="P-loop_NTPase"/>
</dbReference>
<dbReference type="PROSITE" id="PS00518">
    <property type="entry name" value="ZF_RING_1"/>
    <property type="match status" value="1"/>
</dbReference>
<evidence type="ECO:0000256" key="7">
    <source>
        <dbReference type="ARBA" id="ARBA00022833"/>
    </source>
</evidence>
<dbReference type="SUPFAM" id="SSF52540">
    <property type="entry name" value="P-loop containing nucleoside triphosphate hydrolases"/>
    <property type="match status" value="2"/>
</dbReference>
<evidence type="ECO:0000256" key="9">
    <source>
        <dbReference type="PROSITE-ProRule" id="PRU00175"/>
    </source>
</evidence>
<dbReference type="InterPro" id="IPR027370">
    <property type="entry name" value="Znf-RING_euk"/>
</dbReference>
<dbReference type="PROSITE" id="PS51192">
    <property type="entry name" value="HELICASE_ATP_BIND_1"/>
    <property type="match status" value="1"/>
</dbReference>
<dbReference type="CDD" id="cd18008">
    <property type="entry name" value="DEXDc_SHPRH-like"/>
    <property type="match status" value="1"/>
</dbReference>
<feature type="compositionally biased region" description="Acidic residues" evidence="11">
    <location>
        <begin position="1161"/>
        <end position="1194"/>
    </location>
</feature>
<dbReference type="InterPro" id="IPR014001">
    <property type="entry name" value="Helicase_ATP-bd"/>
</dbReference>
<dbReference type="Pfam" id="PF00271">
    <property type="entry name" value="Helicase_C"/>
    <property type="match status" value="1"/>
</dbReference>
<evidence type="ECO:0000256" key="3">
    <source>
        <dbReference type="ARBA" id="ARBA00022741"/>
    </source>
</evidence>
<dbReference type="EMBL" id="JAACJM010000050">
    <property type="protein sequence ID" value="KAF5357721.1"/>
    <property type="molecule type" value="Genomic_DNA"/>
</dbReference>
<evidence type="ECO:0000259" key="12">
    <source>
        <dbReference type="PROSITE" id="PS50089"/>
    </source>
</evidence>
<protein>
    <submittedName>
        <fullName evidence="15">Uncharacterized protein</fullName>
    </submittedName>
</protein>
<dbReference type="GO" id="GO:0004386">
    <property type="term" value="F:helicase activity"/>
    <property type="evidence" value="ECO:0007669"/>
    <property type="project" value="UniProtKB-KW"/>
</dbReference>
<dbReference type="InterPro" id="IPR013083">
    <property type="entry name" value="Znf_RING/FYVE/PHD"/>
</dbReference>
<feature type="coiled-coil region" evidence="10">
    <location>
        <begin position="1007"/>
        <end position="1039"/>
    </location>
</feature>
<feature type="region of interest" description="Disordered" evidence="11">
    <location>
        <begin position="1161"/>
        <end position="1202"/>
    </location>
</feature>
<dbReference type="Gene3D" id="3.40.50.300">
    <property type="entry name" value="P-loop containing nucleotide triphosphate hydrolases"/>
    <property type="match status" value="2"/>
</dbReference>